<dbReference type="Proteomes" id="UP000017246">
    <property type="component" value="Unassembled WGS sequence"/>
</dbReference>
<evidence type="ECO:0000313" key="10">
    <source>
        <dbReference type="Proteomes" id="UP000017246"/>
    </source>
</evidence>
<reference evidence="9" key="1">
    <citation type="journal article" date="2013" name="Nature">
        <title>The genomes of four tapeworm species reveal adaptations to parasitism.</title>
        <authorList>
            <person name="Tsai I.J."/>
            <person name="Zarowiecki M."/>
            <person name="Holroyd N."/>
            <person name="Garciarrubio A."/>
            <person name="Sanchez-Flores A."/>
            <person name="Brooks K.L."/>
            <person name="Tracey A."/>
            <person name="Bobes R.J."/>
            <person name="Fragoso G."/>
            <person name="Sciutto E."/>
            <person name="Aslett M."/>
            <person name="Beasley H."/>
            <person name="Bennett H.M."/>
            <person name="Cai J."/>
            <person name="Camicia F."/>
            <person name="Clark R."/>
            <person name="Cucher M."/>
            <person name="De Silva N."/>
            <person name="Day T.A."/>
            <person name="Deplazes P."/>
            <person name="Estrada K."/>
            <person name="Fernandez C."/>
            <person name="Holland P.W."/>
            <person name="Hou J."/>
            <person name="Hu S."/>
            <person name="Huckvale T."/>
            <person name="Hung S.S."/>
            <person name="Kamenetzky L."/>
            <person name="Keane J.A."/>
            <person name="Kiss F."/>
            <person name="Koziol U."/>
            <person name="Lambert O."/>
            <person name="Liu K."/>
            <person name="Luo X."/>
            <person name="Luo Y."/>
            <person name="Macchiaroli N."/>
            <person name="Nichol S."/>
            <person name="Paps J."/>
            <person name="Parkinson J."/>
            <person name="Pouchkina-Stantcheva N."/>
            <person name="Riddiford N."/>
            <person name="Rosenzvit M."/>
            <person name="Salinas G."/>
            <person name="Wasmuth J.D."/>
            <person name="Zamanian M."/>
            <person name="Zheng Y."/>
            <person name="Cai X."/>
            <person name="Soberon X."/>
            <person name="Olson P.D."/>
            <person name="Laclette J.P."/>
            <person name="Brehm K."/>
            <person name="Berriman M."/>
            <person name="Garciarrubio A."/>
            <person name="Bobes R.J."/>
            <person name="Fragoso G."/>
            <person name="Sanchez-Flores A."/>
            <person name="Estrada K."/>
            <person name="Cevallos M.A."/>
            <person name="Morett E."/>
            <person name="Gonzalez V."/>
            <person name="Portillo T."/>
            <person name="Ochoa-Leyva A."/>
            <person name="Jose M.V."/>
            <person name="Sciutto E."/>
            <person name="Landa A."/>
            <person name="Jimenez L."/>
            <person name="Valdes V."/>
            <person name="Carrero J.C."/>
            <person name="Larralde C."/>
            <person name="Morales-Montor J."/>
            <person name="Limon-Lason J."/>
            <person name="Soberon X."/>
            <person name="Laclette J.P."/>
        </authorList>
    </citation>
    <scope>NUCLEOTIDE SEQUENCE [LARGE SCALE GENOMIC DNA]</scope>
</reference>
<protein>
    <submittedName>
        <fullName evidence="9">rRNA processing protein UTP23</fullName>
    </submittedName>
</protein>
<feature type="compositionally biased region" description="Low complexity" evidence="7">
    <location>
        <begin position="277"/>
        <end position="286"/>
    </location>
</feature>
<keyword evidence="10" id="KW-1185">Reference proteome</keyword>
<keyword evidence="3" id="KW-0698">rRNA processing</keyword>
<dbReference type="OrthoDB" id="25675at2759"/>
<evidence type="ECO:0000256" key="1">
    <source>
        <dbReference type="ARBA" id="ARBA00004604"/>
    </source>
</evidence>
<dbReference type="InterPro" id="IPR057776">
    <property type="entry name" value="UTP23_sensor"/>
</dbReference>
<dbReference type="InterPro" id="IPR029060">
    <property type="entry name" value="PIN-like_dom_sf"/>
</dbReference>
<name>A0A087W0U2_ECHMU</name>
<dbReference type="EMBL" id="LN902844">
    <property type="protein sequence ID" value="CDI98277.1"/>
    <property type="molecule type" value="Genomic_DNA"/>
</dbReference>
<evidence type="ECO:0000256" key="4">
    <source>
        <dbReference type="ARBA" id="ARBA00023242"/>
    </source>
</evidence>
<reference evidence="9" key="2">
    <citation type="submission" date="2015-11" db="EMBL/GenBank/DDBJ databases">
        <authorList>
            <person name="Zhang Y."/>
            <person name="Guo Z."/>
        </authorList>
    </citation>
    <scope>NUCLEOTIDE SEQUENCE</scope>
</reference>
<feature type="region of interest" description="Disordered" evidence="7">
    <location>
        <begin position="206"/>
        <end position="229"/>
    </location>
</feature>
<gene>
    <name evidence="9" type="ORF">EmuJ_000211800</name>
</gene>
<dbReference type="GO" id="GO:0006364">
    <property type="term" value="P:rRNA processing"/>
    <property type="evidence" value="ECO:0007669"/>
    <property type="project" value="UniProtKB-KW"/>
</dbReference>
<keyword evidence="4" id="KW-0539">Nucleus</keyword>
<evidence type="ECO:0000256" key="6">
    <source>
        <dbReference type="ARBA" id="ARBA00038503"/>
    </source>
</evidence>
<feature type="region of interest" description="Disordered" evidence="7">
    <location>
        <begin position="272"/>
        <end position="294"/>
    </location>
</feature>
<dbReference type="PANTHER" id="PTHR12416">
    <property type="entry name" value="RRNA-PROCESSING PROTEIN UTP23 HOMOLOG"/>
    <property type="match status" value="1"/>
</dbReference>
<dbReference type="SUPFAM" id="SSF88723">
    <property type="entry name" value="PIN domain-like"/>
    <property type="match status" value="1"/>
</dbReference>
<evidence type="ECO:0000259" key="8">
    <source>
        <dbReference type="Pfam" id="PF24779"/>
    </source>
</evidence>
<dbReference type="Pfam" id="PF24779">
    <property type="entry name" value="UTP23_sensor"/>
    <property type="match status" value="1"/>
</dbReference>
<evidence type="ECO:0000256" key="3">
    <source>
        <dbReference type="ARBA" id="ARBA00022552"/>
    </source>
</evidence>
<dbReference type="AlphaFoldDB" id="A0A087W0U2"/>
<comment type="similarity">
    <text evidence="6">Belongs to the UTP23/FCF1 family. UTP23 subfamily.</text>
</comment>
<feature type="domain" description="UTP23 sensor motif region" evidence="8">
    <location>
        <begin position="210"/>
        <end position="228"/>
    </location>
</feature>
<dbReference type="Gene3D" id="3.40.50.1010">
    <property type="entry name" value="5'-nuclease"/>
    <property type="match status" value="1"/>
</dbReference>
<dbReference type="eggNOG" id="KOG3164">
    <property type="taxonomic scope" value="Eukaryota"/>
</dbReference>
<comment type="function">
    <text evidence="5">Involved in rRNA-processing and ribosome biogenesis.</text>
</comment>
<proteinExistence type="inferred from homology"/>
<comment type="subcellular location">
    <subcellularLocation>
        <location evidence="1">Nucleus</location>
        <location evidence="1">Nucleolus</location>
    </subcellularLocation>
</comment>
<accession>A0A087W0U2</accession>
<dbReference type="GO" id="GO:0032040">
    <property type="term" value="C:small-subunit processome"/>
    <property type="evidence" value="ECO:0007669"/>
    <property type="project" value="InterPro"/>
</dbReference>
<dbReference type="Pfam" id="PF04900">
    <property type="entry name" value="Fcf1"/>
    <property type="match status" value="1"/>
</dbReference>
<keyword evidence="2" id="KW-0690">Ribosome biogenesis</keyword>
<evidence type="ECO:0000256" key="2">
    <source>
        <dbReference type="ARBA" id="ARBA00022517"/>
    </source>
</evidence>
<dbReference type="InterPro" id="IPR006984">
    <property type="entry name" value="Fcf1/UTP23"/>
</dbReference>
<evidence type="ECO:0000313" key="9">
    <source>
        <dbReference type="EMBL" id="CDI98277.1"/>
    </source>
</evidence>
<organism evidence="9 10">
    <name type="scientific">Echinococcus multilocularis</name>
    <name type="common">Fox tapeworm</name>
    <dbReference type="NCBI Taxonomy" id="6211"/>
    <lineage>
        <taxon>Eukaryota</taxon>
        <taxon>Metazoa</taxon>
        <taxon>Spiralia</taxon>
        <taxon>Lophotrochozoa</taxon>
        <taxon>Platyhelminthes</taxon>
        <taxon>Cestoda</taxon>
        <taxon>Eucestoda</taxon>
        <taxon>Cyclophyllidea</taxon>
        <taxon>Taeniidae</taxon>
        <taxon>Echinococcus</taxon>
    </lineage>
</organism>
<dbReference type="STRING" id="6211.A0A087W0U2"/>
<sequence>MRVRRSRQFTKVLSIYERCFGLAAKNLEIFLDHTFVRQSLINHVSISDSIANMVGRGFRLVTSSCVVAECQALGSLFFGALKILEGIYLLKCRHEYNYALGAAWCIRKRIRTARRRSKTFRRLKEGEKCFLFALASNDAELQALARTVPGMPVMFIAQRCINIEPIPETTQTIIDNLTLQSLAVNEGELARLQQIEEKFGLGKDDYVKNRKKKRGPSGPNPLSCRKKRPAAVVTALNTTSEGKPRRQRKKHHRALRKTWAMRQVLKLYGTPSVNAQPALPSLSSPLRPGTVTNV</sequence>
<evidence type="ECO:0000256" key="7">
    <source>
        <dbReference type="SAM" id="MobiDB-lite"/>
    </source>
</evidence>
<dbReference type="OMA" id="CCMQALY"/>
<evidence type="ECO:0000256" key="5">
    <source>
        <dbReference type="ARBA" id="ARBA00037300"/>
    </source>
</evidence>